<dbReference type="GO" id="GO:0016020">
    <property type="term" value="C:membrane"/>
    <property type="evidence" value="ECO:0007669"/>
    <property type="project" value="InterPro"/>
</dbReference>
<dbReference type="InterPro" id="IPR043148">
    <property type="entry name" value="TagF_C"/>
</dbReference>
<feature type="non-terminal residue" evidence="1">
    <location>
        <position position="369"/>
    </location>
</feature>
<dbReference type="EMBL" id="UINC01033461">
    <property type="protein sequence ID" value="SVB22789.1"/>
    <property type="molecule type" value="Genomic_DNA"/>
</dbReference>
<dbReference type="Gene3D" id="3.40.50.12580">
    <property type="match status" value="1"/>
</dbReference>
<evidence type="ECO:0000313" key="1">
    <source>
        <dbReference type="EMBL" id="SVB22789.1"/>
    </source>
</evidence>
<accession>A0A382CAC6</accession>
<reference evidence="1" key="1">
    <citation type="submission" date="2018-05" db="EMBL/GenBank/DDBJ databases">
        <authorList>
            <person name="Lanie J.A."/>
            <person name="Ng W.-L."/>
            <person name="Kazmierczak K.M."/>
            <person name="Andrzejewski T.M."/>
            <person name="Davidsen T.M."/>
            <person name="Wayne K.J."/>
            <person name="Tettelin H."/>
            <person name="Glass J.I."/>
            <person name="Rusch D."/>
            <person name="Podicherti R."/>
            <person name="Tsui H.-C.T."/>
            <person name="Winkler M.E."/>
        </authorList>
    </citation>
    <scope>NUCLEOTIDE SEQUENCE</scope>
</reference>
<protein>
    <recommendedName>
        <fullName evidence="2">CDP-glycerol glycerophosphotransferase</fullName>
    </recommendedName>
</protein>
<gene>
    <name evidence="1" type="ORF">METZ01_LOCUS175643</name>
</gene>
<dbReference type="AlphaFoldDB" id="A0A382CAC6"/>
<evidence type="ECO:0008006" key="2">
    <source>
        <dbReference type="Google" id="ProtNLM"/>
    </source>
</evidence>
<sequence length="369" mass="42683">MVKTKVLFKMFYLYHKAAYDPLIALFESDPKYDVSLSLTHETERSFGWFDKDQTKKYLKIFEMDGHRISDENEKFDIVFVPDVVDEKKYGGALLCLIYHGITFTKTVTYRELKKHADSRYFIFVEGEQSVQSLKASGSIGHSEVYKVGYPKMDPYFIDGNYDRTEILSSLGLDPDKPTVLFAPTYKPTCLYDLKDSIFKETVKYNLIIKLHHYAWLGKYASHSQHKIFEDRIEQYPHAIIIPKDHYNILPLLYVADTLISEASGAITEFLATGKTGIIYNLDQESLKHSDGETLLNFDNREYLKDSFVHINNTDKLMDGLEKALYPTAEMKKAQKVDQDKIFHRLDGQASERTKARIELLLAENRDSLT</sequence>
<feature type="non-terminal residue" evidence="1">
    <location>
        <position position="1"/>
    </location>
</feature>
<dbReference type="InterPro" id="IPR007554">
    <property type="entry name" value="Glycerophosphate_synth"/>
</dbReference>
<dbReference type="Pfam" id="PF04464">
    <property type="entry name" value="Glyphos_transf"/>
    <property type="match status" value="1"/>
</dbReference>
<organism evidence="1">
    <name type="scientific">marine metagenome</name>
    <dbReference type="NCBI Taxonomy" id="408172"/>
    <lineage>
        <taxon>unclassified sequences</taxon>
        <taxon>metagenomes</taxon>
        <taxon>ecological metagenomes</taxon>
    </lineage>
</organism>
<dbReference type="SUPFAM" id="SSF53756">
    <property type="entry name" value="UDP-Glycosyltransferase/glycogen phosphorylase"/>
    <property type="match status" value="1"/>
</dbReference>
<dbReference type="GO" id="GO:0047355">
    <property type="term" value="F:CDP-glycerol glycerophosphotransferase activity"/>
    <property type="evidence" value="ECO:0007669"/>
    <property type="project" value="InterPro"/>
</dbReference>
<name>A0A382CAC6_9ZZZZ</name>
<proteinExistence type="predicted"/>